<dbReference type="InterPro" id="IPR011701">
    <property type="entry name" value="MFS"/>
</dbReference>
<evidence type="ECO:0000256" key="1">
    <source>
        <dbReference type="ARBA" id="ARBA00004651"/>
    </source>
</evidence>
<feature type="transmembrane region" description="Helical" evidence="5">
    <location>
        <begin position="299"/>
        <end position="320"/>
    </location>
</feature>
<protein>
    <submittedName>
        <fullName evidence="7">Major Facilitator Superfamily transporter</fullName>
    </submittedName>
</protein>
<reference evidence="8" key="1">
    <citation type="submission" date="2015-02" db="EMBL/GenBank/DDBJ databases">
        <title>Draft Genome of Frankia sp. CpI1-S.</title>
        <authorList>
            <person name="Oshone R.T."/>
            <person name="Ngom M."/>
            <person name="Ghodhbane-Gtari F."/>
            <person name="Gtari M."/>
            <person name="Morris K."/>
            <person name="Thomas K."/>
            <person name="Sen A."/>
            <person name="Tisa L.S."/>
        </authorList>
    </citation>
    <scope>NUCLEOTIDE SEQUENCE [LARGE SCALE GENOMIC DNA]</scope>
    <source>
        <strain evidence="8">CpI1-S</strain>
    </source>
</reference>
<dbReference type="AlphaFoldDB" id="A0A0D8BC63"/>
<keyword evidence="3 5" id="KW-1133">Transmembrane helix</keyword>
<dbReference type="Proteomes" id="UP000032545">
    <property type="component" value="Unassembled WGS sequence"/>
</dbReference>
<name>A0A0D8BC63_9ACTN</name>
<dbReference type="SUPFAM" id="SSF103473">
    <property type="entry name" value="MFS general substrate transporter"/>
    <property type="match status" value="1"/>
</dbReference>
<sequence>MRDRTWWALGGIALAVFAVGLDGTVLAVALPTLAPALHASATDLVWFSSAYLLALAAAMLPIGVLGDRYGRRRVMLASLAVFGAASICSAESTSAAVFIAARALGGVAGAGVIVMALSAVTVLFTERERPRAVGIWAGVNFLALPAGPLLGGWLLTRFWWGWVFWINVPVVVLSLVVGVVLVPESRAPHRPRIDWVGIVGFSSGLVALVYGFVDAGSNGWISISALGPMAAGVVLLVGFVRYEQRRAAQPGGEPLVDATLFRSRAFTWGIALAAVSSLAMIGVLFAMPQYFQAVVGTDAIGSGLRLLPLIGGLVLGAPVAEPAARALGGRRVLSAGFVVLAAGLLLGSFTSVDTGGAFIAGWMAVTGLGLGLTLSTAASAALAQLPPERSGVASALMQALQEVGGPLGSAILGSVSLAAYRAHLQLTGLPPELAEKARGGVFDGTEAARRVRSDELLHNVHSAFAHGLSDALLVSAGIAAVGGLIAALLFPGAEAGGTKETVRRPDIDTAADAHAS</sequence>
<dbReference type="Pfam" id="PF07690">
    <property type="entry name" value="MFS_1"/>
    <property type="match status" value="1"/>
</dbReference>
<proteinExistence type="predicted"/>
<keyword evidence="8" id="KW-1185">Reference proteome</keyword>
<feature type="transmembrane region" description="Helical" evidence="5">
    <location>
        <begin position="195"/>
        <end position="213"/>
    </location>
</feature>
<evidence type="ECO:0000256" key="5">
    <source>
        <dbReference type="SAM" id="Phobius"/>
    </source>
</evidence>
<dbReference type="InterPro" id="IPR036259">
    <property type="entry name" value="MFS_trans_sf"/>
</dbReference>
<feature type="transmembrane region" description="Helical" evidence="5">
    <location>
        <begin position="162"/>
        <end position="183"/>
    </location>
</feature>
<dbReference type="InterPro" id="IPR020846">
    <property type="entry name" value="MFS_dom"/>
</dbReference>
<dbReference type="CDD" id="cd17321">
    <property type="entry name" value="MFS_MMR_MDR_like"/>
    <property type="match status" value="1"/>
</dbReference>
<dbReference type="PANTHER" id="PTHR42718">
    <property type="entry name" value="MAJOR FACILITATOR SUPERFAMILY MULTIDRUG TRANSPORTER MFSC"/>
    <property type="match status" value="1"/>
</dbReference>
<feature type="transmembrane region" description="Helical" evidence="5">
    <location>
        <begin position="132"/>
        <end position="156"/>
    </location>
</feature>
<dbReference type="PROSITE" id="PS50850">
    <property type="entry name" value="MFS"/>
    <property type="match status" value="1"/>
</dbReference>
<comment type="caution">
    <text evidence="7">The sequence shown here is derived from an EMBL/GenBank/DDBJ whole genome shotgun (WGS) entry which is preliminary data.</text>
</comment>
<dbReference type="Gene3D" id="1.20.1250.20">
    <property type="entry name" value="MFS general substrate transporter like domains"/>
    <property type="match status" value="1"/>
</dbReference>
<feature type="transmembrane region" description="Helical" evidence="5">
    <location>
        <begin position="107"/>
        <end position="125"/>
    </location>
</feature>
<evidence type="ECO:0000259" key="6">
    <source>
        <dbReference type="PROSITE" id="PS50850"/>
    </source>
</evidence>
<dbReference type="GO" id="GO:0005886">
    <property type="term" value="C:plasma membrane"/>
    <property type="evidence" value="ECO:0007669"/>
    <property type="project" value="UniProtKB-SubCell"/>
</dbReference>
<dbReference type="GO" id="GO:0022857">
    <property type="term" value="F:transmembrane transporter activity"/>
    <property type="evidence" value="ECO:0007669"/>
    <property type="project" value="InterPro"/>
</dbReference>
<feature type="transmembrane region" description="Helical" evidence="5">
    <location>
        <begin position="219"/>
        <end position="240"/>
    </location>
</feature>
<gene>
    <name evidence="7" type="ORF">FF36_03766</name>
</gene>
<feature type="transmembrane region" description="Helical" evidence="5">
    <location>
        <begin position="471"/>
        <end position="490"/>
    </location>
</feature>
<feature type="transmembrane region" description="Helical" evidence="5">
    <location>
        <begin position="265"/>
        <end position="287"/>
    </location>
</feature>
<evidence type="ECO:0000256" key="2">
    <source>
        <dbReference type="ARBA" id="ARBA00022692"/>
    </source>
</evidence>
<keyword evidence="4 5" id="KW-0472">Membrane</keyword>
<accession>A0A0D8BC63</accession>
<comment type="subcellular location">
    <subcellularLocation>
        <location evidence="1">Cell membrane</location>
        <topology evidence="1">Multi-pass membrane protein</topology>
    </subcellularLocation>
</comment>
<feature type="domain" description="Major facilitator superfamily (MFS) profile" evidence="6">
    <location>
        <begin position="8"/>
        <end position="494"/>
    </location>
</feature>
<dbReference type="EMBL" id="JYFN01000030">
    <property type="protein sequence ID" value="KJE21863.1"/>
    <property type="molecule type" value="Genomic_DNA"/>
</dbReference>
<organism evidence="7 8">
    <name type="scientific">Frankia torreyi</name>
    <dbReference type="NCBI Taxonomy" id="1856"/>
    <lineage>
        <taxon>Bacteria</taxon>
        <taxon>Bacillati</taxon>
        <taxon>Actinomycetota</taxon>
        <taxon>Actinomycetes</taxon>
        <taxon>Frankiales</taxon>
        <taxon>Frankiaceae</taxon>
        <taxon>Frankia</taxon>
    </lineage>
</organism>
<dbReference type="PATRIC" id="fig|1502723.3.peg.3229"/>
<keyword evidence="2 5" id="KW-0812">Transmembrane</keyword>
<evidence type="ECO:0000313" key="8">
    <source>
        <dbReference type="Proteomes" id="UP000032545"/>
    </source>
</evidence>
<reference evidence="7 8" key="2">
    <citation type="journal article" date="2016" name="Genome Announc.">
        <title>Permanent Draft Genome Sequences for Two Variants of Frankia sp. Strain CpI1, the First Frankia Strain Isolated from Root Nodules of Comptonia peregrina.</title>
        <authorList>
            <person name="Oshone R."/>
            <person name="Hurst S.G.IV."/>
            <person name="Abebe-Akele F."/>
            <person name="Simpson S."/>
            <person name="Morris K."/>
            <person name="Thomas W.K."/>
            <person name="Tisa L.S."/>
        </authorList>
    </citation>
    <scope>NUCLEOTIDE SEQUENCE [LARGE SCALE GENOMIC DNA]</scope>
    <source>
        <strain evidence="8">CpI1-S</strain>
    </source>
</reference>
<evidence type="ECO:0000313" key="7">
    <source>
        <dbReference type="EMBL" id="KJE21863.1"/>
    </source>
</evidence>
<evidence type="ECO:0000256" key="4">
    <source>
        <dbReference type="ARBA" id="ARBA00023136"/>
    </source>
</evidence>
<feature type="transmembrane region" description="Helical" evidence="5">
    <location>
        <begin position="358"/>
        <end position="382"/>
    </location>
</feature>
<feature type="transmembrane region" description="Helical" evidence="5">
    <location>
        <begin position="76"/>
        <end position="101"/>
    </location>
</feature>
<feature type="transmembrane region" description="Helical" evidence="5">
    <location>
        <begin position="43"/>
        <end position="64"/>
    </location>
</feature>
<feature type="transmembrane region" description="Helical" evidence="5">
    <location>
        <begin position="332"/>
        <end position="352"/>
    </location>
</feature>
<dbReference type="Gene3D" id="1.20.1720.10">
    <property type="entry name" value="Multidrug resistance protein D"/>
    <property type="match status" value="1"/>
</dbReference>
<dbReference type="PANTHER" id="PTHR42718:SF42">
    <property type="entry name" value="EXPORT PROTEIN"/>
    <property type="match status" value="1"/>
</dbReference>
<dbReference type="OrthoDB" id="9781469at2"/>
<evidence type="ECO:0000256" key="3">
    <source>
        <dbReference type="ARBA" id="ARBA00022989"/>
    </source>
</evidence>